<dbReference type="WBParaSite" id="RSKR_0000713900.1">
    <property type="protein sequence ID" value="RSKR_0000713900.1"/>
    <property type="gene ID" value="RSKR_0000713900"/>
</dbReference>
<evidence type="ECO:0000313" key="1">
    <source>
        <dbReference type="Proteomes" id="UP000095286"/>
    </source>
</evidence>
<sequence length="124" mass="13874">MREGLWESCGPKSSDTHNFAVCHYDDRIMAAGGITELFEDEFTYHTSCEVLETRTNSWRFVGELPVALGSSKCCQVDNIVQLFGGVNDDDDSDSVFIFDTSAETWTLSESVMIDQFTILSLNLI</sequence>
<dbReference type="Proteomes" id="UP000095286">
    <property type="component" value="Unplaced"/>
</dbReference>
<evidence type="ECO:0000313" key="2">
    <source>
        <dbReference type="WBParaSite" id="RSKR_0000713900.1"/>
    </source>
</evidence>
<proteinExistence type="predicted"/>
<organism evidence="1 2">
    <name type="scientific">Rhabditophanes sp. KR3021</name>
    <dbReference type="NCBI Taxonomy" id="114890"/>
    <lineage>
        <taxon>Eukaryota</taxon>
        <taxon>Metazoa</taxon>
        <taxon>Ecdysozoa</taxon>
        <taxon>Nematoda</taxon>
        <taxon>Chromadorea</taxon>
        <taxon>Rhabditida</taxon>
        <taxon>Tylenchina</taxon>
        <taxon>Panagrolaimomorpha</taxon>
        <taxon>Strongyloidoidea</taxon>
        <taxon>Alloionematidae</taxon>
        <taxon>Rhabditophanes</taxon>
    </lineage>
</organism>
<protein>
    <submittedName>
        <fullName evidence="2">F-box/kelch-repeat protein</fullName>
    </submittedName>
</protein>
<reference evidence="2" key="1">
    <citation type="submission" date="2016-11" db="UniProtKB">
        <authorList>
            <consortium name="WormBaseParasite"/>
        </authorList>
    </citation>
    <scope>IDENTIFICATION</scope>
    <source>
        <strain evidence="2">KR3021</strain>
    </source>
</reference>
<accession>A0AC35U3T6</accession>
<name>A0AC35U3T6_9BILA</name>